<name>A0A1R3JI60_9ROSI</name>
<evidence type="ECO:0000313" key="2">
    <source>
        <dbReference type="Proteomes" id="UP000187203"/>
    </source>
</evidence>
<dbReference type="AlphaFoldDB" id="A0A1R3JI60"/>
<gene>
    <name evidence="1" type="ORF">COLO4_16316</name>
</gene>
<organism evidence="1 2">
    <name type="scientific">Corchorus olitorius</name>
    <dbReference type="NCBI Taxonomy" id="93759"/>
    <lineage>
        <taxon>Eukaryota</taxon>
        <taxon>Viridiplantae</taxon>
        <taxon>Streptophyta</taxon>
        <taxon>Embryophyta</taxon>
        <taxon>Tracheophyta</taxon>
        <taxon>Spermatophyta</taxon>
        <taxon>Magnoliopsida</taxon>
        <taxon>eudicotyledons</taxon>
        <taxon>Gunneridae</taxon>
        <taxon>Pentapetalae</taxon>
        <taxon>rosids</taxon>
        <taxon>malvids</taxon>
        <taxon>Malvales</taxon>
        <taxon>Malvaceae</taxon>
        <taxon>Grewioideae</taxon>
        <taxon>Apeibeae</taxon>
        <taxon>Corchorus</taxon>
    </lineage>
</organism>
<proteinExistence type="predicted"/>
<dbReference type="Proteomes" id="UP000187203">
    <property type="component" value="Unassembled WGS sequence"/>
</dbReference>
<evidence type="ECO:0000313" key="1">
    <source>
        <dbReference type="EMBL" id="OMO94470.1"/>
    </source>
</evidence>
<dbReference type="EMBL" id="AWUE01016034">
    <property type="protein sequence ID" value="OMO94470.1"/>
    <property type="molecule type" value="Genomic_DNA"/>
</dbReference>
<accession>A0A1R3JI60</accession>
<comment type="caution">
    <text evidence="1">The sequence shown here is derived from an EMBL/GenBank/DDBJ whole genome shotgun (WGS) entry which is preliminary data.</text>
</comment>
<sequence>MESFFHPRGEILLSVSSLPATLSNNICLLAGAVVEWDEG</sequence>
<keyword evidence="2" id="KW-1185">Reference proteome</keyword>
<reference evidence="2" key="1">
    <citation type="submission" date="2013-09" db="EMBL/GenBank/DDBJ databases">
        <title>Corchorus olitorius genome sequencing.</title>
        <authorList>
            <person name="Alam M."/>
            <person name="Haque M.S."/>
            <person name="Islam M.S."/>
            <person name="Emdad E.M."/>
            <person name="Islam M.M."/>
            <person name="Ahmed B."/>
            <person name="Halim A."/>
            <person name="Hossen Q.M.M."/>
            <person name="Hossain M.Z."/>
            <person name="Ahmed R."/>
            <person name="Khan M.M."/>
            <person name="Islam R."/>
            <person name="Rashid M.M."/>
            <person name="Khan S.A."/>
            <person name="Rahman M.S."/>
            <person name="Alam M."/>
            <person name="Yahiya A.S."/>
            <person name="Khan M.S."/>
            <person name="Azam M.S."/>
            <person name="Haque T."/>
            <person name="Lashkar M.Z.H."/>
            <person name="Akhand A.I."/>
            <person name="Morshed G."/>
            <person name="Roy S."/>
            <person name="Uddin K.S."/>
            <person name="Rabeya T."/>
            <person name="Hossain A.S."/>
            <person name="Chowdhury A."/>
            <person name="Snigdha A.R."/>
            <person name="Mortoza M.S."/>
            <person name="Matin S.A."/>
            <person name="Hoque S.M.E."/>
            <person name="Islam M.K."/>
            <person name="Roy D.K."/>
            <person name="Haider R."/>
            <person name="Moosa M.M."/>
            <person name="Elias S.M."/>
            <person name="Hasan A.M."/>
            <person name="Jahan S."/>
            <person name="Shafiuddin M."/>
            <person name="Mahmood N."/>
            <person name="Shommy N.S."/>
        </authorList>
    </citation>
    <scope>NUCLEOTIDE SEQUENCE [LARGE SCALE GENOMIC DNA]</scope>
    <source>
        <strain evidence="2">cv. O-4</strain>
    </source>
</reference>
<protein>
    <submittedName>
        <fullName evidence="1">Uncharacterized protein</fullName>
    </submittedName>
</protein>